<keyword evidence="1" id="KW-0732">Signal</keyword>
<protein>
    <submittedName>
        <fullName evidence="3">Rhodanese-like domain-containing protein</fullName>
    </submittedName>
</protein>
<dbReference type="Pfam" id="PF00581">
    <property type="entry name" value="Rhodanese"/>
    <property type="match status" value="1"/>
</dbReference>
<evidence type="ECO:0000313" key="4">
    <source>
        <dbReference type="Proteomes" id="UP000813018"/>
    </source>
</evidence>
<feature type="signal peptide" evidence="1">
    <location>
        <begin position="1"/>
        <end position="25"/>
    </location>
</feature>
<dbReference type="Gene3D" id="3.40.250.10">
    <property type="entry name" value="Rhodanese-like domain"/>
    <property type="match status" value="1"/>
</dbReference>
<dbReference type="SUPFAM" id="SSF52821">
    <property type="entry name" value="Rhodanese/Cell cycle control phosphatase"/>
    <property type="match status" value="1"/>
</dbReference>
<dbReference type="PROSITE" id="PS50206">
    <property type="entry name" value="RHODANESE_3"/>
    <property type="match status" value="1"/>
</dbReference>
<dbReference type="RefSeq" id="WP_219877876.1">
    <property type="nucleotide sequence ID" value="NZ_JAHYXK010000010.1"/>
</dbReference>
<evidence type="ECO:0000313" key="3">
    <source>
        <dbReference type="EMBL" id="MBW7468002.1"/>
    </source>
</evidence>
<dbReference type="PANTHER" id="PTHR43031">
    <property type="entry name" value="FAD-DEPENDENT OXIDOREDUCTASE"/>
    <property type="match status" value="1"/>
</dbReference>
<evidence type="ECO:0000256" key="1">
    <source>
        <dbReference type="SAM" id="SignalP"/>
    </source>
</evidence>
<evidence type="ECO:0000259" key="2">
    <source>
        <dbReference type="PROSITE" id="PS50206"/>
    </source>
</evidence>
<feature type="domain" description="Rhodanese" evidence="2">
    <location>
        <begin position="55"/>
        <end position="144"/>
    </location>
</feature>
<dbReference type="PANTHER" id="PTHR43031:SF16">
    <property type="entry name" value="OXIDOREDUCTASE"/>
    <property type="match status" value="1"/>
</dbReference>
<dbReference type="EMBL" id="JAHYXK010000010">
    <property type="protein sequence ID" value="MBW7468002.1"/>
    <property type="molecule type" value="Genomic_DNA"/>
</dbReference>
<dbReference type="InterPro" id="IPR050229">
    <property type="entry name" value="GlpE_sulfurtransferase"/>
</dbReference>
<dbReference type="Proteomes" id="UP000813018">
    <property type="component" value="Unassembled WGS sequence"/>
</dbReference>
<keyword evidence="4" id="KW-1185">Reference proteome</keyword>
<sequence length="144" mass="15327">MKKLTFLLASLAFMASCSSDSNTTAAEQSNGQAVEATTPATQAINSEEAKSLLAQNPDIVVLDVRTTAEYAQGHLQQSQLVDFSAPDFEAKLKALDPEQPYLVYCAVGGRSGRATKLMEQLGFKQVYDATDGFSSLKSAGLAVE</sequence>
<feature type="chain" id="PRO_5046347750" evidence="1">
    <location>
        <begin position="26"/>
        <end position="144"/>
    </location>
</feature>
<dbReference type="CDD" id="cd00158">
    <property type="entry name" value="RHOD"/>
    <property type="match status" value="1"/>
</dbReference>
<dbReference type="PROSITE" id="PS51257">
    <property type="entry name" value="PROKAR_LIPOPROTEIN"/>
    <property type="match status" value="1"/>
</dbReference>
<accession>A0ABS7CVZ4</accession>
<name>A0ABS7CVZ4_9BACT</name>
<proteinExistence type="predicted"/>
<dbReference type="InterPro" id="IPR036873">
    <property type="entry name" value="Rhodanese-like_dom_sf"/>
</dbReference>
<comment type="caution">
    <text evidence="3">The sequence shown here is derived from an EMBL/GenBank/DDBJ whole genome shotgun (WGS) entry which is preliminary data.</text>
</comment>
<dbReference type="InterPro" id="IPR001763">
    <property type="entry name" value="Rhodanese-like_dom"/>
</dbReference>
<reference evidence="3 4" key="1">
    <citation type="journal article" date="2016" name="Int. J. Syst. Evol. Microbiol.">
        <title>Pontibacter aydingkolensis sp. nov., isolated from soil of a salt lake.</title>
        <authorList>
            <person name="Osman G."/>
            <person name="Zhang T."/>
            <person name="Lou K."/>
            <person name="Gao Y."/>
            <person name="Chang W."/>
            <person name="Lin Q."/>
            <person name="Yang H.M."/>
            <person name="Huo X.D."/>
            <person name="Wang N."/>
        </authorList>
    </citation>
    <scope>NUCLEOTIDE SEQUENCE [LARGE SCALE GENOMIC DNA]</scope>
    <source>
        <strain evidence="3 4">KACC 19255</strain>
    </source>
</reference>
<gene>
    <name evidence="3" type="ORF">K0O23_13080</name>
</gene>
<dbReference type="SMART" id="SM00450">
    <property type="entry name" value="RHOD"/>
    <property type="match status" value="1"/>
</dbReference>
<organism evidence="3 4">
    <name type="scientific">Pontibacter aydingkolensis</name>
    <dbReference type="NCBI Taxonomy" id="1911536"/>
    <lineage>
        <taxon>Bacteria</taxon>
        <taxon>Pseudomonadati</taxon>
        <taxon>Bacteroidota</taxon>
        <taxon>Cytophagia</taxon>
        <taxon>Cytophagales</taxon>
        <taxon>Hymenobacteraceae</taxon>
        <taxon>Pontibacter</taxon>
    </lineage>
</organism>